<dbReference type="SUPFAM" id="SSF110019">
    <property type="entry name" value="ERO1-like"/>
    <property type="match status" value="1"/>
</dbReference>
<dbReference type="Proteomes" id="UP000054248">
    <property type="component" value="Unassembled WGS sequence"/>
</dbReference>
<evidence type="ECO:0000313" key="21">
    <source>
        <dbReference type="Proteomes" id="UP000054248"/>
    </source>
</evidence>
<evidence type="ECO:0000256" key="14">
    <source>
        <dbReference type="ARBA" id="ARBA00023180"/>
    </source>
</evidence>
<evidence type="ECO:0000256" key="2">
    <source>
        <dbReference type="ARBA" id="ARBA00004367"/>
    </source>
</evidence>
<evidence type="ECO:0000256" key="12">
    <source>
        <dbReference type="ARBA" id="ARBA00023136"/>
    </source>
</evidence>
<feature type="active site" evidence="16">
    <location>
        <position position="402"/>
    </location>
</feature>
<evidence type="ECO:0000256" key="13">
    <source>
        <dbReference type="ARBA" id="ARBA00023157"/>
    </source>
</evidence>
<keyword evidence="6" id="KW-0285">Flavoprotein</keyword>
<evidence type="ECO:0000256" key="11">
    <source>
        <dbReference type="ARBA" id="ARBA00023002"/>
    </source>
</evidence>
<comment type="subunit">
    <text evidence="4">May function both as a monomer and a homodimer.</text>
</comment>
<keyword evidence="21" id="KW-1185">Reference proteome</keyword>
<evidence type="ECO:0000256" key="3">
    <source>
        <dbReference type="ARBA" id="ARBA00008277"/>
    </source>
</evidence>
<dbReference type="GO" id="GO:0016972">
    <property type="term" value="F:thiol oxidase activity"/>
    <property type="evidence" value="ECO:0007669"/>
    <property type="project" value="InterPro"/>
</dbReference>
<dbReference type="InterPro" id="IPR037192">
    <property type="entry name" value="ERO1-like_sf"/>
</dbReference>
<dbReference type="PANTHER" id="PTHR12613">
    <property type="entry name" value="ERO1-RELATED"/>
    <property type="match status" value="1"/>
</dbReference>
<evidence type="ECO:0000256" key="6">
    <source>
        <dbReference type="ARBA" id="ARBA00022630"/>
    </source>
</evidence>
<name>A0A0C3LBL9_9AGAM</name>
<dbReference type="GO" id="GO:0034975">
    <property type="term" value="P:protein folding in endoplasmic reticulum"/>
    <property type="evidence" value="ECO:0007669"/>
    <property type="project" value="InterPro"/>
</dbReference>
<keyword evidence="13 18" id="KW-1015">Disulfide bond</keyword>
<organism evidence="20 21">
    <name type="scientific">Tulasnella calospora MUT 4182</name>
    <dbReference type="NCBI Taxonomy" id="1051891"/>
    <lineage>
        <taxon>Eukaryota</taxon>
        <taxon>Fungi</taxon>
        <taxon>Dikarya</taxon>
        <taxon>Basidiomycota</taxon>
        <taxon>Agaricomycotina</taxon>
        <taxon>Agaricomycetes</taxon>
        <taxon>Cantharellales</taxon>
        <taxon>Tulasnellaceae</taxon>
        <taxon>Tulasnella</taxon>
    </lineage>
</organism>
<dbReference type="STRING" id="1051891.A0A0C3LBL9"/>
<keyword evidence="5" id="KW-0813">Transport</keyword>
<evidence type="ECO:0000256" key="19">
    <source>
        <dbReference type="SAM" id="SignalP"/>
    </source>
</evidence>
<evidence type="ECO:0000256" key="5">
    <source>
        <dbReference type="ARBA" id="ARBA00022448"/>
    </source>
</evidence>
<dbReference type="GO" id="GO:0015035">
    <property type="term" value="F:protein-disulfide reductase activity"/>
    <property type="evidence" value="ECO:0007669"/>
    <property type="project" value="InterPro"/>
</dbReference>
<evidence type="ECO:0000256" key="4">
    <source>
        <dbReference type="ARBA" id="ARBA00011802"/>
    </source>
</evidence>
<feature type="disulfide bond" description="Redox-active" evidence="18">
    <location>
        <begin position="399"/>
        <end position="402"/>
    </location>
</feature>
<evidence type="ECO:0000256" key="15">
    <source>
        <dbReference type="ARBA" id="ARBA00023284"/>
    </source>
</evidence>
<evidence type="ECO:0000313" key="20">
    <source>
        <dbReference type="EMBL" id="KIO31258.1"/>
    </source>
</evidence>
<dbReference type="AlphaFoldDB" id="A0A0C3LBL9"/>
<keyword evidence="7 19" id="KW-0732">Signal</keyword>
<protein>
    <recommendedName>
        <fullName evidence="22">Endoplasmic oxidoreductin-1</fullName>
    </recommendedName>
</protein>
<feature type="binding site" evidence="17">
    <location>
        <position position="198"/>
    </location>
    <ligand>
        <name>FAD</name>
        <dbReference type="ChEBI" id="CHEBI:57692"/>
    </ligand>
</feature>
<evidence type="ECO:0000256" key="7">
    <source>
        <dbReference type="ARBA" id="ARBA00022729"/>
    </source>
</evidence>
<gene>
    <name evidence="20" type="ORF">M407DRAFT_68104</name>
</gene>
<dbReference type="EMBL" id="KN822964">
    <property type="protein sequence ID" value="KIO31258.1"/>
    <property type="molecule type" value="Genomic_DNA"/>
</dbReference>
<keyword evidence="12" id="KW-0472">Membrane</keyword>
<feature type="binding site" evidence="17">
    <location>
        <position position="303"/>
    </location>
    <ligand>
        <name>FAD</name>
        <dbReference type="ChEBI" id="CHEBI:57692"/>
    </ligand>
</feature>
<dbReference type="PIRSF" id="PIRSF017205">
    <property type="entry name" value="ERO1"/>
    <property type="match status" value="1"/>
</dbReference>
<keyword evidence="10" id="KW-0249">Electron transport</keyword>
<keyword evidence="8" id="KW-0256">Endoplasmic reticulum</keyword>
<dbReference type="PANTHER" id="PTHR12613:SF0">
    <property type="entry name" value="ERO1-LIKE PROTEIN"/>
    <property type="match status" value="1"/>
</dbReference>
<feature type="binding site" evidence="17">
    <location>
        <position position="274"/>
    </location>
    <ligand>
        <name>FAD</name>
        <dbReference type="ChEBI" id="CHEBI:57692"/>
    </ligand>
</feature>
<evidence type="ECO:0000256" key="8">
    <source>
        <dbReference type="ARBA" id="ARBA00022824"/>
    </source>
</evidence>
<evidence type="ECO:0000256" key="10">
    <source>
        <dbReference type="ARBA" id="ARBA00022982"/>
    </source>
</evidence>
<keyword evidence="14" id="KW-0325">Glycoprotein</keyword>
<keyword evidence="11" id="KW-0560">Oxidoreductase</keyword>
<keyword evidence="9 17" id="KW-0274">FAD</keyword>
<feature type="binding site" evidence="17">
    <location>
        <position position="185"/>
    </location>
    <ligand>
        <name>FAD</name>
        <dbReference type="ChEBI" id="CHEBI:57692"/>
    </ligand>
</feature>
<evidence type="ECO:0000256" key="17">
    <source>
        <dbReference type="PIRSR" id="PIRSR017205-2"/>
    </source>
</evidence>
<feature type="chain" id="PRO_5005425719" description="Endoplasmic oxidoreductin-1" evidence="19">
    <location>
        <begin position="24"/>
        <end position="492"/>
    </location>
</feature>
<feature type="binding site" evidence="17">
    <location>
        <position position="187"/>
    </location>
    <ligand>
        <name>FAD</name>
        <dbReference type="ChEBI" id="CHEBI:57692"/>
    </ligand>
</feature>
<reference evidence="21" key="2">
    <citation type="submission" date="2015-01" db="EMBL/GenBank/DDBJ databases">
        <title>Evolutionary Origins and Diversification of the Mycorrhizal Mutualists.</title>
        <authorList>
            <consortium name="DOE Joint Genome Institute"/>
            <consortium name="Mycorrhizal Genomics Consortium"/>
            <person name="Kohler A."/>
            <person name="Kuo A."/>
            <person name="Nagy L.G."/>
            <person name="Floudas D."/>
            <person name="Copeland A."/>
            <person name="Barry K.W."/>
            <person name="Cichocki N."/>
            <person name="Veneault-Fourrey C."/>
            <person name="LaButti K."/>
            <person name="Lindquist E.A."/>
            <person name="Lipzen A."/>
            <person name="Lundell T."/>
            <person name="Morin E."/>
            <person name="Murat C."/>
            <person name="Riley R."/>
            <person name="Ohm R."/>
            <person name="Sun H."/>
            <person name="Tunlid A."/>
            <person name="Henrissat B."/>
            <person name="Grigoriev I.V."/>
            <person name="Hibbett D.S."/>
            <person name="Martin F."/>
        </authorList>
    </citation>
    <scope>NUCLEOTIDE SEQUENCE [LARGE SCALE GENOMIC DNA]</scope>
    <source>
        <strain evidence="21">MUT 4182</strain>
    </source>
</reference>
<feature type="active site" description="Nucleophile" evidence="16">
    <location>
        <position position="399"/>
    </location>
</feature>
<feature type="signal peptide" evidence="19">
    <location>
        <begin position="1"/>
        <end position="23"/>
    </location>
</feature>
<dbReference type="GO" id="GO:0071949">
    <property type="term" value="F:FAD binding"/>
    <property type="evidence" value="ECO:0007669"/>
    <property type="project" value="InterPro"/>
</dbReference>
<proteinExistence type="inferred from homology"/>
<evidence type="ECO:0000256" key="9">
    <source>
        <dbReference type="ARBA" id="ARBA00022827"/>
    </source>
</evidence>
<comment type="similarity">
    <text evidence="3">Belongs to the EROs family.</text>
</comment>
<comment type="cofactor">
    <cofactor evidence="1 17">
        <name>FAD</name>
        <dbReference type="ChEBI" id="CHEBI:57692"/>
    </cofactor>
</comment>
<feature type="disulfide bond" description="Redox-active" evidence="18">
    <location>
        <begin position="114"/>
        <end position="119"/>
    </location>
</feature>
<dbReference type="GO" id="GO:0005789">
    <property type="term" value="C:endoplasmic reticulum membrane"/>
    <property type="evidence" value="ECO:0007669"/>
    <property type="project" value="UniProtKB-SubCell"/>
</dbReference>
<feature type="binding site" evidence="17">
    <location>
        <position position="271"/>
    </location>
    <ligand>
        <name>FAD</name>
        <dbReference type="ChEBI" id="CHEBI:57692"/>
    </ligand>
</feature>
<dbReference type="OrthoDB" id="269384at2759"/>
<dbReference type="InterPro" id="IPR007266">
    <property type="entry name" value="Ero1"/>
</dbReference>
<reference evidence="20 21" key="1">
    <citation type="submission" date="2014-04" db="EMBL/GenBank/DDBJ databases">
        <authorList>
            <consortium name="DOE Joint Genome Institute"/>
            <person name="Kuo A."/>
            <person name="Girlanda M."/>
            <person name="Perotto S."/>
            <person name="Kohler A."/>
            <person name="Nagy L.G."/>
            <person name="Floudas D."/>
            <person name="Copeland A."/>
            <person name="Barry K.W."/>
            <person name="Cichocki N."/>
            <person name="Veneault-Fourrey C."/>
            <person name="LaButti K."/>
            <person name="Lindquist E.A."/>
            <person name="Lipzen A."/>
            <person name="Lundell T."/>
            <person name="Morin E."/>
            <person name="Murat C."/>
            <person name="Sun H."/>
            <person name="Tunlid A."/>
            <person name="Henrissat B."/>
            <person name="Grigoriev I.V."/>
            <person name="Hibbett D.S."/>
            <person name="Martin F."/>
            <person name="Nordberg H.P."/>
            <person name="Cantor M.N."/>
            <person name="Hua S.X."/>
        </authorList>
    </citation>
    <scope>NUCLEOTIDE SEQUENCE [LARGE SCALE GENOMIC DNA]</scope>
    <source>
        <strain evidence="20 21">MUT 4182</strain>
    </source>
</reference>
<evidence type="ECO:0000256" key="1">
    <source>
        <dbReference type="ARBA" id="ARBA00001974"/>
    </source>
</evidence>
<sequence>MHSYLTILPAIVLALIADFHVSANISHSPSFLSDVPIKQDQAQHVLRHRPTTLAQCKAKLTGPIETTQCDYETLESVISPLHTSLHSLARTSFFKHLKIDLLRECPFWESNGFCVLRDCAVTTVDEQDIPPKWRAECLGRLNRPPQDELRKSFPGCYYRDSDFCVLDDEESKGGEYVDLTLNPERFTGYAGSAANSVWAAIYQENCFGLSEADLRSTMEEGDIDQDLLTTSSHGISPADLSSLVLSPLAKQAHDAEKDLCLEKKVYYRIISGLHASISTQLCFHNLDQRTGEWKPSLQCFTDRVASHPERLQYMYFNTVLLLRAISRAERYLSAYDFNTGGVQDENASTTRLVREVIDRAKVVGQFDETQLFQGEAKTLKEEFKAHFRNVTRIMDCVGCDKCRLWGKIQTSGVGTALKILFELDDAAFDPVANPNLLLRSEVVTLFNTLHQFSESLMAVDEFRLIWAQNEESSKAPNFQSLEGEGTYDSIVS</sequence>
<comment type="subcellular location">
    <subcellularLocation>
        <location evidence="2">Endoplasmic reticulum membrane</location>
        <topology evidence="2">Peripheral membrane protein</topology>
        <orientation evidence="2">Lumenal side</orientation>
    </subcellularLocation>
</comment>
<keyword evidence="15" id="KW-0676">Redox-active center</keyword>
<evidence type="ECO:0008006" key="22">
    <source>
        <dbReference type="Google" id="ProtNLM"/>
    </source>
</evidence>
<accession>A0A0C3LBL9</accession>
<dbReference type="HOGENOM" id="CLU_023061_2_2_1"/>
<evidence type="ECO:0000256" key="16">
    <source>
        <dbReference type="PIRSR" id="PIRSR017205-1"/>
    </source>
</evidence>
<dbReference type="Pfam" id="PF04137">
    <property type="entry name" value="ERO1"/>
    <property type="match status" value="1"/>
</dbReference>
<evidence type="ECO:0000256" key="18">
    <source>
        <dbReference type="PIRSR" id="PIRSR017205-3"/>
    </source>
</evidence>